<evidence type="ECO:0008006" key="4">
    <source>
        <dbReference type="Google" id="ProtNLM"/>
    </source>
</evidence>
<dbReference type="PANTHER" id="PTHR14740">
    <property type="entry name" value="CASPASE ACTIVITY AND APOPTOSIS INHIBITOR 1"/>
    <property type="match status" value="1"/>
</dbReference>
<dbReference type="RefSeq" id="XP_038068626.1">
    <property type="nucleotide sequence ID" value="XM_038212698.1"/>
</dbReference>
<dbReference type="EnsemblMetazoa" id="XM_038212698.1">
    <property type="protein sequence ID" value="XP_038068626.1"/>
    <property type="gene ID" value="LOC119737999"/>
</dbReference>
<dbReference type="AlphaFoldDB" id="A0A914AZE0"/>
<feature type="compositionally biased region" description="Acidic residues" evidence="1">
    <location>
        <begin position="96"/>
        <end position="105"/>
    </location>
</feature>
<sequence length="628" mass="68559">METKAMLPDSTQSETMPAGTSSAANHPPSTRDGSSGSNSKGKKSDGSKKKKKRKSEERTAKNSKKKKMGKEKSHKEQKSSKKSKKGDQPAKKVEPVEQDSDLDLENEVKPIRDYIQDREEMLQHMFKCVMKADKLQAMLPDILKDVKVEELQQLCLLQLEGMSKSRVMSILAGEEMQSSSDDEESDLEVEQDPSKTEDAEDNLINSEVVDSTSSLPQASMSVADVEEVMSMHDVEEEAAGEEAGEGDSDAEDNAEGEGEEDDVASPDNSWQDGSERHHRYSDEDQDLNEDNDDIRHHEGESDSVAEMDREEDQEEEIEEETVVQKPKKYRRIKIVRADGEECEEGEITSDEVETDEESVHSSKEADEDTPKPEGDTGDATPLDTHPGADTGEGEASEEPGESVGVPQDVKRSLPNSGNHGNDANNDNVSVDDDSSAHVDMDVSVTKDLVSDDQSVADGAIMNKTTSDGSKANAAVSASVGATVAVPVGVTVGKDIVDNSLNIFAEDKLEMDSEENVVHDSDQECLVEDGDNKVKTNDVDSDSTSDNVNEEKINDENDSESENSENASDAIEHVERKPQTPQPVTQVQGAIGTAKSSGRKVAQELEVLELELRARAIRSLMKQYRKDVG</sequence>
<feature type="compositionally biased region" description="Acidic residues" evidence="1">
    <location>
        <begin position="283"/>
        <end position="292"/>
    </location>
</feature>
<feature type="compositionally biased region" description="Acidic residues" evidence="1">
    <location>
        <begin position="234"/>
        <end position="264"/>
    </location>
</feature>
<reference evidence="2" key="1">
    <citation type="submission" date="2022-11" db="UniProtKB">
        <authorList>
            <consortium name="EnsemblMetazoa"/>
        </authorList>
    </citation>
    <scope>IDENTIFICATION</scope>
</reference>
<dbReference type="InterPro" id="IPR038991">
    <property type="entry name" value="CAAP1"/>
</dbReference>
<feature type="compositionally biased region" description="Polar residues" evidence="1">
    <location>
        <begin position="9"/>
        <end position="32"/>
    </location>
</feature>
<feature type="compositionally biased region" description="Basic and acidic residues" evidence="1">
    <location>
        <begin position="70"/>
        <end position="95"/>
    </location>
</feature>
<dbReference type="GO" id="GO:0042981">
    <property type="term" value="P:regulation of apoptotic process"/>
    <property type="evidence" value="ECO:0007669"/>
    <property type="project" value="InterPro"/>
</dbReference>
<accession>A0A914AZE0</accession>
<feature type="compositionally biased region" description="Acidic residues" evidence="1">
    <location>
        <begin position="340"/>
        <end position="356"/>
    </location>
</feature>
<feature type="compositionally biased region" description="Acidic residues" evidence="1">
    <location>
        <begin position="301"/>
        <end position="321"/>
    </location>
</feature>
<keyword evidence="3" id="KW-1185">Reference proteome</keyword>
<feature type="compositionally biased region" description="Basic residues" evidence="1">
    <location>
        <begin position="325"/>
        <end position="334"/>
    </location>
</feature>
<proteinExistence type="predicted"/>
<evidence type="ECO:0000313" key="2">
    <source>
        <dbReference type="EnsemblMetazoa" id="XP_038068626.1"/>
    </source>
</evidence>
<organism evidence="2 3">
    <name type="scientific">Patiria miniata</name>
    <name type="common">Bat star</name>
    <name type="synonym">Asterina miniata</name>
    <dbReference type="NCBI Taxonomy" id="46514"/>
    <lineage>
        <taxon>Eukaryota</taxon>
        <taxon>Metazoa</taxon>
        <taxon>Echinodermata</taxon>
        <taxon>Eleutherozoa</taxon>
        <taxon>Asterozoa</taxon>
        <taxon>Asteroidea</taxon>
        <taxon>Valvatacea</taxon>
        <taxon>Valvatida</taxon>
        <taxon>Asterinidae</taxon>
        <taxon>Patiria</taxon>
    </lineage>
</organism>
<dbReference type="PANTHER" id="PTHR14740:SF3">
    <property type="entry name" value="CASPASE ACTIVITY AND APOPTOSIS INHIBITOR 1"/>
    <property type="match status" value="1"/>
</dbReference>
<evidence type="ECO:0000256" key="1">
    <source>
        <dbReference type="SAM" id="MobiDB-lite"/>
    </source>
</evidence>
<dbReference type="OMA" id="AVIHIIE"/>
<feature type="compositionally biased region" description="Polar residues" evidence="1">
    <location>
        <begin position="203"/>
        <end position="220"/>
    </location>
</feature>
<dbReference type="Pfam" id="PF15335">
    <property type="entry name" value="CAAP1"/>
    <property type="match status" value="1"/>
</dbReference>
<feature type="region of interest" description="Disordered" evidence="1">
    <location>
        <begin position="173"/>
        <end position="455"/>
    </location>
</feature>
<name>A0A914AZE0_PATMI</name>
<feature type="region of interest" description="Disordered" evidence="1">
    <location>
        <begin position="1"/>
        <end position="108"/>
    </location>
</feature>
<feature type="region of interest" description="Disordered" evidence="1">
    <location>
        <begin position="508"/>
        <end position="601"/>
    </location>
</feature>
<feature type="compositionally biased region" description="Acidic residues" evidence="1">
    <location>
        <begin position="180"/>
        <end position="191"/>
    </location>
</feature>
<protein>
    <recommendedName>
        <fullName evidence="4">Caspase activity and apoptosis inhibitor 1</fullName>
    </recommendedName>
</protein>
<dbReference type="Proteomes" id="UP000887568">
    <property type="component" value="Unplaced"/>
</dbReference>
<feature type="compositionally biased region" description="Basic and acidic residues" evidence="1">
    <location>
        <begin position="508"/>
        <end position="521"/>
    </location>
</feature>
<feature type="compositionally biased region" description="Acidic residues" evidence="1">
    <location>
        <begin position="391"/>
        <end position="400"/>
    </location>
</feature>
<dbReference type="OrthoDB" id="10064012at2759"/>
<feature type="compositionally biased region" description="Basic and acidic residues" evidence="1">
    <location>
        <begin position="357"/>
        <end position="374"/>
    </location>
</feature>
<dbReference type="GeneID" id="119737999"/>
<evidence type="ECO:0000313" key="3">
    <source>
        <dbReference type="Proteomes" id="UP000887568"/>
    </source>
</evidence>